<feature type="region of interest" description="Disordered" evidence="1">
    <location>
        <begin position="30"/>
        <end position="66"/>
    </location>
</feature>
<name>A0A9X8HG24_APHAT</name>
<sequence>KATLQAVMEEQMLRDEQTQKELKILKSISAVKRTSSGVTSPPSSPRAKSTSDGRKDDDSEDESLWL</sequence>
<evidence type="ECO:0000313" key="3">
    <source>
        <dbReference type="Proteomes" id="UP000275652"/>
    </source>
</evidence>
<dbReference type="AlphaFoldDB" id="A0A9X8HG24"/>
<evidence type="ECO:0000256" key="1">
    <source>
        <dbReference type="SAM" id="MobiDB-lite"/>
    </source>
</evidence>
<proteinExistence type="predicted"/>
<accession>A0A9X8HG24</accession>
<gene>
    <name evidence="2" type="ORF">DYB28_011062</name>
</gene>
<feature type="non-terminal residue" evidence="2">
    <location>
        <position position="1"/>
    </location>
</feature>
<organism evidence="2 3">
    <name type="scientific">Aphanomyces astaci</name>
    <name type="common">Crayfish plague agent</name>
    <dbReference type="NCBI Taxonomy" id="112090"/>
    <lineage>
        <taxon>Eukaryota</taxon>
        <taxon>Sar</taxon>
        <taxon>Stramenopiles</taxon>
        <taxon>Oomycota</taxon>
        <taxon>Saprolegniomycetes</taxon>
        <taxon>Saprolegniales</taxon>
        <taxon>Verrucalvaceae</taxon>
        <taxon>Aphanomyces</taxon>
    </lineage>
</organism>
<evidence type="ECO:0000313" key="2">
    <source>
        <dbReference type="EMBL" id="RLO12626.1"/>
    </source>
</evidence>
<dbReference type="Proteomes" id="UP000275652">
    <property type="component" value="Unassembled WGS sequence"/>
</dbReference>
<dbReference type="EMBL" id="QUTI01013041">
    <property type="protein sequence ID" value="RLO12626.1"/>
    <property type="molecule type" value="Genomic_DNA"/>
</dbReference>
<comment type="caution">
    <text evidence="2">The sequence shown here is derived from an EMBL/GenBank/DDBJ whole genome shotgun (WGS) entry which is preliminary data.</text>
</comment>
<reference evidence="2 3" key="1">
    <citation type="journal article" date="2018" name="J. Invertebr. Pathol.">
        <title>New genotyping method for the causative agent of crayfish plague (Aphanomyces astaci) based on whole genome data.</title>
        <authorList>
            <person name="Minardi D."/>
            <person name="Studholme D.J."/>
            <person name="van der Giezen M."/>
            <person name="Pretto T."/>
            <person name="Oidtmann B."/>
        </authorList>
    </citation>
    <scope>NUCLEOTIDE SEQUENCE [LARGE SCALE GENOMIC DNA]</scope>
    <source>
        <strain evidence="2 3">KB13</strain>
    </source>
</reference>
<protein>
    <submittedName>
        <fullName evidence="2">Uncharacterized protein</fullName>
    </submittedName>
</protein>